<comment type="caution">
    <text evidence="4">The sequence shown here is derived from an EMBL/GenBank/DDBJ whole genome shotgun (WGS) entry which is preliminary data.</text>
</comment>
<gene>
    <name evidence="4" type="ORF">FN846DRAFT_885536</name>
</gene>
<evidence type="ECO:0000313" key="5">
    <source>
        <dbReference type="Proteomes" id="UP000326924"/>
    </source>
</evidence>
<feature type="repeat" description="ANK" evidence="3">
    <location>
        <begin position="481"/>
        <end position="513"/>
    </location>
</feature>
<feature type="repeat" description="ANK" evidence="3">
    <location>
        <begin position="515"/>
        <end position="547"/>
    </location>
</feature>
<dbReference type="SUPFAM" id="SSF48403">
    <property type="entry name" value="Ankyrin repeat"/>
    <property type="match status" value="2"/>
</dbReference>
<dbReference type="Gene3D" id="1.25.40.20">
    <property type="entry name" value="Ankyrin repeat-containing domain"/>
    <property type="match status" value="5"/>
</dbReference>
<dbReference type="EMBL" id="VXIS01000001">
    <property type="protein sequence ID" value="KAA8914998.1"/>
    <property type="molecule type" value="Genomic_DNA"/>
</dbReference>
<evidence type="ECO:0000256" key="1">
    <source>
        <dbReference type="ARBA" id="ARBA00022737"/>
    </source>
</evidence>
<sequence length="902" mass="99639">MRSTSKLMKRLKLKEADASELESELVRRSEGSFLWVTLAFDLLGRARGLTANKLKALVYRIPSGLNQIYDSMLNKLVEESTTALDEGNLMTNIREVETLCGAFVEIVPAQMSAGQSSEPLADTVCQIHQSAKDYLLDALFKLKEPLSKFRIDPQQGHVEIARQCLTHLMFDLFGNEKPPGFNSLDARTAYKTDGDDSYERMLIQKKIRLHPFLEFQRPGSKVSSIKYATSYALHITYETSLWVRLFFDKLCQSTTLFSRLTFAATFGLVDAVQKLLERPGININKADALGRTPLAAVAITASSHPEESVAIARLLLYHGPRSHPVLRTVMTHLSIVWPTLVHLNCANCSLKKALAKSSLMWGIMGYAACIMLPVSTESMFCSYCLRKPTKISRSLPKGAKRHCTWPAPMDRWGGQIPSQQKLQPLLAALPLHCFVECNHRNVAEVLLAAGAKVNLRTPGTAESPETKHSRAGATAVRPVLNVSTALHQATAYNNPDPMKLLLKYGADINATTDQAEHTPLPLAIMFGCSDAVALLLEKGANIEVYAVGPPEGTPLIYAIKDIVQQLLRQGADVEAKWELSDNCAIHAAVTYLQQHHMGVLEQIAQVANLESVSKYGHTALSLAASWDEVWSFEVLIAAGMVILAVKSIAVGAVKCLLKNGADAETRNDDGENALMCAADEGFLEIIKVLVNFGVKIYDDGLGARMLAIAVATNDVEAVRMHCKQNHHFPGLQRRQSSSASEEVPCFTGRAELVQLLLDRGMPCDSLDHNGWTPWWLAKQQQYHKTRGILKEKSEQPSVSPLKRFPSRWVTFDGDDGVQLSEDGLLAEFPDGLSRNLDKGSGFVADVCVPNHLEDGPFYFEWDNYSPATRIETPDIGHLDLLDIGFSLEITRPNWYLGFDTFA</sequence>
<reference evidence="4 5" key="1">
    <citation type="submission" date="2019-09" db="EMBL/GenBank/DDBJ databases">
        <title>Draft genome of the ectomycorrhizal ascomycete Sphaerosporella brunnea.</title>
        <authorList>
            <consortium name="DOE Joint Genome Institute"/>
            <person name="Benucci G.M."/>
            <person name="Marozzi G."/>
            <person name="Antonielli L."/>
            <person name="Sanchez S."/>
            <person name="Marco P."/>
            <person name="Wang X."/>
            <person name="Falini L.B."/>
            <person name="Barry K."/>
            <person name="Haridas S."/>
            <person name="Lipzen A."/>
            <person name="Labutti K."/>
            <person name="Grigoriev I.V."/>
            <person name="Murat C."/>
            <person name="Martin F."/>
            <person name="Albertini E."/>
            <person name="Donnini D."/>
            <person name="Bonito G."/>
        </authorList>
    </citation>
    <scope>NUCLEOTIDE SEQUENCE [LARGE SCALE GENOMIC DNA]</scope>
    <source>
        <strain evidence="4 5">Sb_GMNB300</strain>
    </source>
</reference>
<evidence type="ECO:0000313" key="4">
    <source>
        <dbReference type="EMBL" id="KAA8914998.1"/>
    </source>
</evidence>
<dbReference type="InParanoid" id="A0A5J5FCB4"/>
<name>A0A5J5FCB4_9PEZI</name>
<keyword evidence="2 3" id="KW-0040">ANK repeat</keyword>
<dbReference type="PROSITE" id="PS50088">
    <property type="entry name" value="ANK_REPEAT"/>
    <property type="match status" value="2"/>
</dbReference>
<dbReference type="OrthoDB" id="4646878at2759"/>
<dbReference type="PROSITE" id="PS50297">
    <property type="entry name" value="ANK_REP_REGION"/>
    <property type="match status" value="2"/>
</dbReference>
<protein>
    <submittedName>
        <fullName evidence="4">Ankyrin repeat-containing domain protein</fullName>
    </submittedName>
</protein>
<accession>A0A5J5FCB4</accession>
<keyword evidence="1" id="KW-0677">Repeat</keyword>
<dbReference type="PANTHER" id="PTHR24126">
    <property type="entry name" value="ANKYRIN REPEAT, PH AND SEC7 DOMAIN CONTAINING PROTEIN SECG-RELATED"/>
    <property type="match status" value="1"/>
</dbReference>
<dbReference type="Proteomes" id="UP000326924">
    <property type="component" value="Unassembled WGS sequence"/>
</dbReference>
<dbReference type="Pfam" id="PF12796">
    <property type="entry name" value="Ank_2"/>
    <property type="match status" value="2"/>
</dbReference>
<proteinExistence type="predicted"/>
<dbReference type="PANTHER" id="PTHR24126:SF14">
    <property type="entry name" value="ANK_REP_REGION DOMAIN-CONTAINING PROTEIN"/>
    <property type="match status" value="1"/>
</dbReference>
<dbReference type="InterPro" id="IPR036770">
    <property type="entry name" value="Ankyrin_rpt-contain_sf"/>
</dbReference>
<organism evidence="4 5">
    <name type="scientific">Sphaerosporella brunnea</name>
    <dbReference type="NCBI Taxonomy" id="1250544"/>
    <lineage>
        <taxon>Eukaryota</taxon>
        <taxon>Fungi</taxon>
        <taxon>Dikarya</taxon>
        <taxon>Ascomycota</taxon>
        <taxon>Pezizomycotina</taxon>
        <taxon>Pezizomycetes</taxon>
        <taxon>Pezizales</taxon>
        <taxon>Pyronemataceae</taxon>
        <taxon>Sphaerosporella</taxon>
    </lineage>
</organism>
<dbReference type="Pfam" id="PF00023">
    <property type="entry name" value="Ank"/>
    <property type="match status" value="2"/>
</dbReference>
<evidence type="ECO:0000256" key="2">
    <source>
        <dbReference type="ARBA" id="ARBA00023043"/>
    </source>
</evidence>
<dbReference type="InterPro" id="IPR002110">
    <property type="entry name" value="Ankyrin_rpt"/>
</dbReference>
<dbReference type="SMART" id="SM00248">
    <property type="entry name" value="ANK"/>
    <property type="match status" value="8"/>
</dbReference>
<evidence type="ECO:0000256" key="3">
    <source>
        <dbReference type="PROSITE-ProRule" id="PRU00023"/>
    </source>
</evidence>
<dbReference type="AlphaFoldDB" id="A0A5J5FCB4"/>
<keyword evidence="5" id="KW-1185">Reference proteome</keyword>